<protein>
    <submittedName>
        <fullName evidence="2">Uncharacterized protein</fullName>
    </submittedName>
</protein>
<evidence type="ECO:0000256" key="1">
    <source>
        <dbReference type="SAM" id="Phobius"/>
    </source>
</evidence>
<keyword evidence="1" id="KW-0812">Transmembrane</keyword>
<feature type="transmembrane region" description="Helical" evidence="1">
    <location>
        <begin position="27"/>
        <end position="44"/>
    </location>
</feature>
<name>A0A3Q8M7K9_9CYAN</name>
<accession>A0A3Q8M7K9</accession>
<keyword evidence="1" id="KW-1133">Transmembrane helix</keyword>
<organism evidence="2">
    <name type="scientific">Okeania hirsuta</name>
    <dbReference type="NCBI Taxonomy" id="1458930"/>
    <lineage>
        <taxon>Bacteria</taxon>
        <taxon>Bacillati</taxon>
        <taxon>Cyanobacteriota</taxon>
        <taxon>Cyanophyceae</taxon>
        <taxon>Oscillatoriophycideae</taxon>
        <taxon>Oscillatoriales</taxon>
        <taxon>Microcoleaceae</taxon>
        <taxon>Okeania</taxon>
    </lineage>
</organism>
<dbReference type="AlphaFoldDB" id="A0A3Q8M7K9"/>
<keyword evidence="1" id="KW-0472">Membrane</keyword>
<dbReference type="SUPFAM" id="SSF48452">
    <property type="entry name" value="TPR-like"/>
    <property type="match status" value="1"/>
</dbReference>
<reference evidence="2" key="1">
    <citation type="journal article" date="2018" name="ACS Chem. Biol.">
        <title>Ketoreductase domain dysfunction expands chemodiversity: malyngamide biosynthesis in the cyanobacterium Okeania hirsuta.</title>
        <authorList>
            <person name="Moss N.A."/>
            <person name="Leao T."/>
            <person name="Rankin M."/>
            <person name="McCullough T.M."/>
            <person name="Qu P."/>
            <person name="Korobeynikov A."/>
            <person name="Smith J.L."/>
            <person name="Gerwick L."/>
            <person name="Gerwick W.H."/>
        </authorList>
    </citation>
    <scope>NUCLEOTIDE SEQUENCE</scope>
    <source>
        <strain evidence="2">PAB-10-Feb-10-1</strain>
    </source>
</reference>
<proteinExistence type="predicted"/>
<dbReference type="EMBL" id="MK142792">
    <property type="protein sequence ID" value="AZH23804.1"/>
    <property type="molecule type" value="Genomic_DNA"/>
</dbReference>
<evidence type="ECO:0000313" key="2">
    <source>
        <dbReference type="EMBL" id="AZH23804.1"/>
    </source>
</evidence>
<dbReference type="InterPro" id="IPR011990">
    <property type="entry name" value="TPR-like_helical_dom_sf"/>
</dbReference>
<sequence length="313" mass="36150">MIIIKDIKMTQNSEKTIIFFNSVPGRIVSHLIAVLFTLSGVWLFQNRPILSSKTISITPDPINLERYDKEQPINYSANTVEADKQLAIEQFNKNDIQAGKKAVESLLNRGAFREAKAALKIVLKAGNNEQNVDSDILFLQGRLIWELAQYGNRNYTVDEAIYYWEKAVAQLPDSIPYQNAIGFAYYTKGDLKKAYDSWLKVLKLSGEIAPETQILRNISIEALPTPEVEQKDAINAYAGIGLVMMKSAQTYQGNEQRERWLRALQYRTKVMKEAAIEYHIPQLRQNWLWSREALRDWDFLMRTDWNILQKRTN</sequence>
<dbReference type="Gene3D" id="1.25.40.10">
    <property type="entry name" value="Tetratricopeptide repeat domain"/>
    <property type="match status" value="1"/>
</dbReference>